<organism evidence="1 2">
    <name type="scientific">Aquimarina algiphila</name>
    <dbReference type="NCBI Taxonomy" id="2047982"/>
    <lineage>
        <taxon>Bacteria</taxon>
        <taxon>Pseudomonadati</taxon>
        <taxon>Bacteroidota</taxon>
        <taxon>Flavobacteriia</taxon>
        <taxon>Flavobacteriales</taxon>
        <taxon>Flavobacteriaceae</taxon>
        <taxon>Aquimarina</taxon>
    </lineage>
</organism>
<dbReference type="OrthoDB" id="1114455at2"/>
<evidence type="ECO:0000313" key="1">
    <source>
        <dbReference type="EMBL" id="TSE07270.1"/>
    </source>
</evidence>
<sequence length="298" mass="33497">MKLQIYIVIILLFLTITGVYAQQEPYYTLYRYNKNVLNPANAGSEGHIQFTTNIRSQWSSVQGAPESQSLSFDTNIGKNMGLGLSVVNDQTFIEKQTGIYIDFSYKLLLNERINLFLGLKAGGNSYDVNTNGLLTFGATEDPLLSNVNEFNPNIGIGGYLKHEDWFLSISVPRLLNNDRIDDESGIVTTATERSHFYGMAGYNLKLSNNIEFRPSVLLRYVDTAPFSVDFTGGFLFYNKFELGAAYRTDNAFSAFATIKIQNWLHFGYAYEGSLENEIANVSRGTHEILIRFAIGNKE</sequence>
<proteinExistence type="predicted"/>
<gene>
    <name evidence="1" type="ORF">FOF46_16450</name>
</gene>
<accession>A0A554VI08</accession>
<name>A0A554VI08_9FLAO</name>
<evidence type="ECO:0000313" key="2">
    <source>
        <dbReference type="Proteomes" id="UP000318833"/>
    </source>
</evidence>
<reference evidence="1 2" key="1">
    <citation type="submission" date="2019-07" db="EMBL/GenBank/DDBJ databases">
        <title>The draft genome sequence of Aquimarina algiphila M91.</title>
        <authorList>
            <person name="Meng X."/>
        </authorList>
    </citation>
    <scope>NUCLEOTIDE SEQUENCE [LARGE SCALE GENOMIC DNA]</scope>
    <source>
        <strain evidence="1 2">M91</strain>
    </source>
</reference>
<keyword evidence="2" id="KW-1185">Reference proteome</keyword>
<dbReference type="Pfam" id="PF11751">
    <property type="entry name" value="PorP_SprF"/>
    <property type="match status" value="1"/>
</dbReference>
<dbReference type="NCBIfam" id="TIGR03519">
    <property type="entry name" value="T9SS_PorP_fam"/>
    <property type="match status" value="1"/>
</dbReference>
<dbReference type="Proteomes" id="UP000318833">
    <property type="component" value="Unassembled WGS sequence"/>
</dbReference>
<protein>
    <submittedName>
        <fullName evidence="1">Type IX secretion system membrane protein PorP/SprF</fullName>
    </submittedName>
</protein>
<dbReference type="EMBL" id="VLNR01000035">
    <property type="protein sequence ID" value="TSE07270.1"/>
    <property type="molecule type" value="Genomic_DNA"/>
</dbReference>
<comment type="caution">
    <text evidence="1">The sequence shown here is derived from an EMBL/GenBank/DDBJ whole genome shotgun (WGS) entry which is preliminary data.</text>
</comment>
<dbReference type="InterPro" id="IPR019861">
    <property type="entry name" value="PorP/SprF_Bacteroidetes"/>
</dbReference>
<dbReference type="RefSeq" id="WP_143917213.1">
    <property type="nucleotide sequence ID" value="NZ_CANMIK010000041.1"/>
</dbReference>
<dbReference type="AlphaFoldDB" id="A0A554VI08"/>